<dbReference type="OrthoDB" id="247919at2759"/>
<comment type="subcellular location">
    <subcellularLocation>
        <location evidence="1">Membrane</location>
        <topology evidence="1">Multi-pass membrane protein</topology>
    </subcellularLocation>
</comment>
<accession>A0A0N0VGF3</accession>
<name>A0A0N0VGF3_LEPPY</name>
<evidence type="ECO:0000256" key="3">
    <source>
        <dbReference type="ARBA" id="ARBA00022692"/>
    </source>
</evidence>
<evidence type="ECO:0000313" key="8">
    <source>
        <dbReference type="Proteomes" id="UP000037923"/>
    </source>
</evidence>
<dbReference type="RefSeq" id="XP_015661897.1">
    <property type="nucleotide sequence ID" value="XM_015800295.1"/>
</dbReference>
<evidence type="ECO:0000256" key="1">
    <source>
        <dbReference type="ARBA" id="ARBA00004141"/>
    </source>
</evidence>
<evidence type="ECO:0000256" key="5">
    <source>
        <dbReference type="ARBA" id="ARBA00023136"/>
    </source>
</evidence>
<dbReference type="GO" id="GO:0016020">
    <property type="term" value="C:membrane"/>
    <property type="evidence" value="ECO:0007669"/>
    <property type="project" value="UniProtKB-SubCell"/>
</dbReference>
<dbReference type="Pfam" id="PF13520">
    <property type="entry name" value="AA_permease_2"/>
    <property type="match status" value="1"/>
</dbReference>
<keyword evidence="2" id="KW-0813">Transport</keyword>
<keyword evidence="8" id="KW-1185">Reference proteome</keyword>
<organism evidence="7 8">
    <name type="scientific">Leptomonas pyrrhocoris</name>
    <name type="common">Firebug parasite</name>
    <dbReference type="NCBI Taxonomy" id="157538"/>
    <lineage>
        <taxon>Eukaryota</taxon>
        <taxon>Discoba</taxon>
        <taxon>Euglenozoa</taxon>
        <taxon>Kinetoplastea</taxon>
        <taxon>Metakinetoplastina</taxon>
        <taxon>Trypanosomatida</taxon>
        <taxon>Trypanosomatidae</taxon>
        <taxon>Leishmaniinae</taxon>
        <taxon>Leptomonas</taxon>
    </lineage>
</organism>
<dbReference type="EMBL" id="LGTL01000004">
    <property type="protein sequence ID" value="KPA83458.1"/>
    <property type="molecule type" value="Genomic_DNA"/>
</dbReference>
<dbReference type="Proteomes" id="UP000037923">
    <property type="component" value="Unassembled WGS sequence"/>
</dbReference>
<dbReference type="OMA" id="YESTLIY"/>
<protein>
    <submittedName>
        <fullName evidence="7">Putative cationic amino acid transporter</fullName>
    </submittedName>
</protein>
<evidence type="ECO:0000313" key="7">
    <source>
        <dbReference type="EMBL" id="KPA83458.1"/>
    </source>
</evidence>
<evidence type="ECO:0000256" key="4">
    <source>
        <dbReference type="ARBA" id="ARBA00022989"/>
    </source>
</evidence>
<evidence type="ECO:0000256" key="6">
    <source>
        <dbReference type="SAM" id="Phobius"/>
    </source>
</evidence>
<dbReference type="VEuPathDB" id="TriTrypDB:LpyrH10_04_6340"/>
<comment type="caution">
    <text evidence="7">The sequence shown here is derived from an EMBL/GenBank/DDBJ whole genome shotgun (WGS) entry which is preliminary data.</text>
</comment>
<proteinExistence type="predicted"/>
<dbReference type="PANTHER" id="PTHR43243">
    <property type="entry name" value="INNER MEMBRANE TRANSPORTER YGJI-RELATED"/>
    <property type="match status" value="1"/>
</dbReference>
<dbReference type="GeneID" id="26903375"/>
<reference evidence="7 8" key="1">
    <citation type="submission" date="2015-07" db="EMBL/GenBank/DDBJ databases">
        <title>High-quality genome of monoxenous trypanosomatid Leptomonas pyrrhocoris.</title>
        <authorList>
            <person name="Flegontov P."/>
            <person name="Butenko A."/>
            <person name="Firsov S."/>
            <person name="Vlcek C."/>
            <person name="Logacheva M.D."/>
            <person name="Field M."/>
            <person name="Filatov D."/>
            <person name="Flegontova O."/>
            <person name="Gerasimov E."/>
            <person name="Jackson A.P."/>
            <person name="Kelly S."/>
            <person name="Opperdoes F."/>
            <person name="O'Reilly A."/>
            <person name="Votypka J."/>
            <person name="Yurchenko V."/>
            <person name="Lukes J."/>
        </authorList>
    </citation>
    <scope>NUCLEOTIDE SEQUENCE [LARGE SCALE GENOMIC DNA]</scope>
    <source>
        <strain evidence="7">H10</strain>
    </source>
</reference>
<sequence length="307" mass="32638">MMDIATEPEVRWGAHVIAQMLRKKQFADVLEALRQNELNRTLDLTALVCMGVGAVVGAGVFVITGQAASLYAGPALSLSFVLCIFPCLFPCLFTGLCYAELSAMVPVVGSTYTQTSLALGELAAYMVAVCLTLENLVSGSAVAVSWSASVCALLRELGVHFPELFSHSPVVVDGYHFVASGSILNLPAVVICAVVTAVLCVGIRESAMVNNAFVCVKLGVLSCFVCYGLYYAVGHWDTFRENITPFIPPNEGSFGKFGTSGVFRGAGVVFFANVGFDTICATAQECKQPQRDLPRSLVLTLVICTCC</sequence>
<feature type="transmembrane region" description="Helical" evidence="6">
    <location>
        <begin position="175"/>
        <end position="201"/>
    </location>
</feature>
<feature type="transmembrane region" description="Helical" evidence="6">
    <location>
        <begin position="75"/>
        <end position="101"/>
    </location>
</feature>
<evidence type="ECO:0000256" key="2">
    <source>
        <dbReference type="ARBA" id="ARBA00022448"/>
    </source>
</evidence>
<dbReference type="GO" id="GO:0015171">
    <property type="term" value="F:amino acid transmembrane transporter activity"/>
    <property type="evidence" value="ECO:0007669"/>
    <property type="project" value="TreeGrafter"/>
</dbReference>
<gene>
    <name evidence="7" type="ORF">ABB37_03084</name>
</gene>
<dbReference type="Gene3D" id="1.20.1740.10">
    <property type="entry name" value="Amino acid/polyamine transporter I"/>
    <property type="match status" value="1"/>
</dbReference>
<keyword evidence="4 6" id="KW-1133">Transmembrane helix</keyword>
<keyword evidence="3 6" id="KW-0812">Transmembrane</keyword>
<dbReference type="PANTHER" id="PTHR43243:SF4">
    <property type="entry name" value="CATIONIC AMINO ACID TRANSPORTER 4"/>
    <property type="match status" value="1"/>
</dbReference>
<feature type="transmembrane region" description="Helical" evidence="6">
    <location>
        <begin position="122"/>
        <end position="155"/>
    </location>
</feature>
<keyword evidence="5 6" id="KW-0472">Membrane</keyword>
<feature type="transmembrane region" description="Helical" evidence="6">
    <location>
        <begin position="44"/>
        <end position="63"/>
    </location>
</feature>
<dbReference type="AlphaFoldDB" id="A0A0N0VGF3"/>
<feature type="transmembrane region" description="Helical" evidence="6">
    <location>
        <begin position="213"/>
        <end position="233"/>
    </location>
</feature>
<dbReference type="InterPro" id="IPR002293">
    <property type="entry name" value="AA/rel_permease1"/>
</dbReference>